<dbReference type="PROSITE" id="PS50977">
    <property type="entry name" value="HTH_TETR_2"/>
    <property type="match status" value="1"/>
</dbReference>
<proteinExistence type="predicted"/>
<dbReference type="AlphaFoldDB" id="A0A7Y6IVS6"/>
<dbReference type="InterPro" id="IPR009057">
    <property type="entry name" value="Homeodomain-like_sf"/>
</dbReference>
<evidence type="ECO:0000259" key="5">
    <source>
        <dbReference type="PROSITE" id="PS50977"/>
    </source>
</evidence>
<dbReference type="GO" id="GO:0003700">
    <property type="term" value="F:DNA-binding transcription factor activity"/>
    <property type="evidence" value="ECO:0007669"/>
    <property type="project" value="TreeGrafter"/>
</dbReference>
<evidence type="ECO:0000256" key="4">
    <source>
        <dbReference type="PROSITE-ProRule" id="PRU00335"/>
    </source>
</evidence>
<dbReference type="Proteomes" id="UP000546126">
    <property type="component" value="Unassembled WGS sequence"/>
</dbReference>
<dbReference type="Pfam" id="PF00440">
    <property type="entry name" value="TetR_N"/>
    <property type="match status" value="1"/>
</dbReference>
<sequence length="210" mass="21769">MTRAESKAANKRALIEAAREIVGRDGSKAKLEDIAELAGLTTGAVYSLFGGKNGLLAAMVDDYAGPLDLRTAETAGAGRSGGCEGSGGRLEEAVAEVARRFLRMSADPQAAGMLLFETRVLDLVLDDSDLRGRLNASIRSTEADLAALFTGRHHDGGAVTGEQALRLARALKALLSGLGQGVVLGAYEADEGFFVQTAQALITPKVLGPA</sequence>
<keyword evidence="1" id="KW-0805">Transcription regulation</keyword>
<keyword evidence="7" id="KW-1185">Reference proteome</keyword>
<dbReference type="EMBL" id="JABWGO010000010">
    <property type="protein sequence ID" value="NUW44991.1"/>
    <property type="molecule type" value="Genomic_DNA"/>
</dbReference>
<evidence type="ECO:0000313" key="6">
    <source>
        <dbReference type="EMBL" id="NUW44991.1"/>
    </source>
</evidence>
<dbReference type="SUPFAM" id="SSF46689">
    <property type="entry name" value="Homeodomain-like"/>
    <property type="match status" value="1"/>
</dbReference>
<evidence type="ECO:0000256" key="3">
    <source>
        <dbReference type="ARBA" id="ARBA00023163"/>
    </source>
</evidence>
<dbReference type="PANTHER" id="PTHR30055:SF234">
    <property type="entry name" value="HTH-TYPE TRANSCRIPTIONAL REGULATOR BETI"/>
    <property type="match status" value="1"/>
</dbReference>
<dbReference type="PRINTS" id="PR00455">
    <property type="entry name" value="HTHTETR"/>
</dbReference>
<feature type="DNA-binding region" description="H-T-H motif" evidence="4">
    <location>
        <begin position="30"/>
        <end position="49"/>
    </location>
</feature>
<dbReference type="GO" id="GO:0000976">
    <property type="term" value="F:transcription cis-regulatory region binding"/>
    <property type="evidence" value="ECO:0007669"/>
    <property type="project" value="TreeGrafter"/>
</dbReference>
<keyword evidence="2 4" id="KW-0238">DNA-binding</keyword>
<keyword evidence="3" id="KW-0804">Transcription</keyword>
<dbReference type="InterPro" id="IPR050109">
    <property type="entry name" value="HTH-type_TetR-like_transc_reg"/>
</dbReference>
<evidence type="ECO:0000313" key="7">
    <source>
        <dbReference type="Proteomes" id="UP000546126"/>
    </source>
</evidence>
<organism evidence="6 7">
    <name type="scientific">Nonomuraea rhodomycinica</name>
    <dbReference type="NCBI Taxonomy" id="1712872"/>
    <lineage>
        <taxon>Bacteria</taxon>
        <taxon>Bacillati</taxon>
        <taxon>Actinomycetota</taxon>
        <taxon>Actinomycetes</taxon>
        <taxon>Streptosporangiales</taxon>
        <taxon>Streptosporangiaceae</taxon>
        <taxon>Nonomuraea</taxon>
    </lineage>
</organism>
<name>A0A7Y6IVS6_9ACTN</name>
<dbReference type="InterPro" id="IPR001647">
    <property type="entry name" value="HTH_TetR"/>
</dbReference>
<feature type="domain" description="HTH tetR-type" evidence="5">
    <location>
        <begin position="8"/>
        <end position="67"/>
    </location>
</feature>
<evidence type="ECO:0000256" key="1">
    <source>
        <dbReference type="ARBA" id="ARBA00023015"/>
    </source>
</evidence>
<dbReference type="PANTHER" id="PTHR30055">
    <property type="entry name" value="HTH-TYPE TRANSCRIPTIONAL REGULATOR RUTR"/>
    <property type="match status" value="1"/>
</dbReference>
<evidence type="ECO:0000256" key="2">
    <source>
        <dbReference type="ARBA" id="ARBA00023125"/>
    </source>
</evidence>
<dbReference type="Gene3D" id="1.10.357.10">
    <property type="entry name" value="Tetracycline Repressor, domain 2"/>
    <property type="match status" value="1"/>
</dbReference>
<comment type="caution">
    <text evidence="6">The sequence shown here is derived from an EMBL/GenBank/DDBJ whole genome shotgun (WGS) entry which is preliminary data.</text>
</comment>
<accession>A0A7Y6IVS6</accession>
<protein>
    <submittedName>
        <fullName evidence="6">TetR/AcrR family transcriptional regulator</fullName>
    </submittedName>
</protein>
<gene>
    <name evidence="6" type="ORF">HT134_33430</name>
</gene>
<reference evidence="6 7" key="1">
    <citation type="submission" date="2020-06" db="EMBL/GenBank/DDBJ databases">
        <authorList>
            <person name="Chanama M."/>
        </authorList>
    </citation>
    <scope>NUCLEOTIDE SEQUENCE [LARGE SCALE GENOMIC DNA]</scope>
    <source>
        <strain evidence="6 7">TBRC6557</strain>
    </source>
</reference>